<keyword evidence="3" id="KW-1185">Reference proteome</keyword>
<name>A0A1W1V2H0_9BACT</name>
<evidence type="ECO:0000313" key="3">
    <source>
        <dbReference type="Proteomes" id="UP000192266"/>
    </source>
</evidence>
<gene>
    <name evidence="2" type="ORF">SAMN00120144_1362</name>
</gene>
<evidence type="ECO:0000313" key="2">
    <source>
        <dbReference type="EMBL" id="SMB87525.1"/>
    </source>
</evidence>
<dbReference type="InterPro" id="IPR025665">
    <property type="entry name" value="Beta-barrel_OMP_2"/>
</dbReference>
<reference evidence="2 3" key="1">
    <citation type="submission" date="2017-04" db="EMBL/GenBank/DDBJ databases">
        <authorList>
            <person name="Afonso C.L."/>
            <person name="Miller P.J."/>
            <person name="Scott M.A."/>
            <person name="Spackman E."/>
            <person name="Goraichik I."/>
            <person name="Dimitrov K.M."/>
            <person name="Suarez D.L."/>
            <person name="Swayne D.E."/>
        </authorList>
    </citation>
    <scope>NUCLEOTIDE SEQUENCE [LARGE SCALE GENOMIC DNA]</scope>
    <source>
        <strain evidence="2 3">DSM 11622</strain>
    </source>
</reference>
<dbReference type="STRING" id="645990.SAMN00120144_1362"/>
<evidence type="ECO:0000259" key="1">
    <source>
        <dbReference type="Pfam" id="PF13568"/>
    </source>
</evidence>
<dbReference type="EMBL" id="FWWW01000048">
    <property type="protein sequence ID" value="SMB87525.1"/>
    <property type="molecule type" value="Genomic_DNA"/>
</dbReference>
<accession>A0A1W1V2H0</accession>
<dbReference type="Pfam" id="PF13568">
    <property type="entry name" value="OMP_b-brl_2"/>
    <property type="match status" value="1"/>
</dbReference>
<feature type="domain" description="Outer membrane protein beta-barrel" evidence="1">
    <location>
        <begin position="64"/>
        <end position="187"/>
    </location>
</feature>
<proteinExistence type="predicted"/>
<sequence length="276" mass="29877">MAPCRSWGLLKNVFSACPAVSAKTITRFDEAHLVEAVLRYNQQCQTSRPAQDLRPAVKEDDRSRVVMSLRVGAGLNTVSYDQNARLNEQQAQATSGLAAALQVRLATKRAISLESGLQYAHKKSTFSQTSTVPNGFRNAGEQLPLASTIEFTSIQAPLVLRYTVGQGRLQPYLFGGALVGGHLARETLLGLPATVYTPPMGTEPGVIDQRQKSQSVAGRSFAVSLGGHFGAGVLLSKGRRAPLLEVYYDSGREIFETPYMGAVHYRTLGAMLGMEF</sequence>
<dbReference type="AlphaFoldDB" id="A0A1W1V2H0"/>
<dbReference type="Proteomes" id="UP000192266">
    <property type="component" value="Unassembled WGS sequence"/>
</dbReference>
<protein>
    <recommendedName>
        <fullName evidence="1">Outer membrane protein beta-barrel domain-containing protein</fullName>
    </recommendedName>
</protein>
<organism evidence="2 3">
    <name type="scientific">Hymenobacter roseosalivarius DSM 11622</name>
    <dbReference type="NCBI Taxonomy" id="645990"/>
    <lineage>
        <taxon>Bacteria</taxon>
        <taxon>Pseudomonadati</taxon>
        <taxon>Bacteroidota</taxon>
        <taxon>Cytophagia</taxon>
        <taxon>Cytophagales</taxon>
        <taxon>Hymenobacteraceae</taxon>
        <taxon>Hymenobacter</taxon>
    </lineage>
</organism>